<keyword evidence="2" id="KW-1185">Reference proteome</keyword>
<dbReference type="AlphaFoldDB" id="A0A9P6XXM4"/>
<organism evidence="1 2">
    <name type="scientific">Rhizopus delemar</name>
    <dbReference type="NCBI Taxonomy" id="936053"/>
    <lineage>
        <taxon>Eukaryota</taxon>
        <taxon>Fungi</taxon>
        <taxon>Fungi incertae sedis</taxon>
        <taxon>Mucoromycota</taxon>
        <taxon>Mucoromycotina</taxon>
        <taxon>Mucoromycetes</taxon>
        <taxon>Mucorales</taxon>
        <taxon>Mucorineae</taxon>
        <taxon>Rhizopodaceae</taxon>
        <taxon>Rhizopus</taxon>
    </lineage>
</organism>
<dbReference type="EMBL" id="JAANIU010008641">
    <property type="protein sequence ID" value="KAG1534625.1"/>
    <property type="molecule type" value="Genomic_DNA"/>
</dbReference>
<proteinExistence type="predicted"/>
<evidence type="ECO:0000313" key="2">
    <source>
        <dbReference type="Proteomes" id="UP000740926"/>
    </source>
</evidence>
<gene>
    <name evidence="1" type="ORF">G6F50_015511</name>
</gene>
<reference evidence="1 2" key="1">
    <citation type="journal article" date="2020" name="Microb. Genom.">
        <title>Genetic diversity of clinical and environmental Mucorales isolates obtained from an investigation of mucormycosis cases among solid organ transplant recipients.</title>
        <authorList>
            <person name="Nguyen M.H."/>
            <person name="Kaul D."/>
            <person name="Muto C."/>
            <person name="Cheng S.J."/>
            <person name="Richter R.A."/>
            <person name="Bruno V.M."/>
            <person name="Liu G."/>
            <person name="Beyhan S."/>
            <person name="Sundermann A.J."/>
            <person name="Mounaud S."/>
            <person name="Pasculle A.W."/>
            <person name="Nierman W.C."/>
            <person name="Driscoll E."/>
            <person name="Cumbie R."/>
            <person name="Clancy C.J."/>
            <person name="Dupont C.L."/>
        </authorList>
    </citation>
    <scope>NUCLEOTIDE SEQUENCE [LARGE SCALE GENOMIC DNA]</scope>
    <source>
        <strain evidence="1 2">GL24</strain>
    </source>
</reference>
<name>A0A9P6XXM4_9FUNG</name>
<sequence>MCSKPTPIASALARSMSSRTLVPAGRPSACTSDSSGLASASFSSCCRAARNSAWLCPVRACRASEKPDERPRLSIAGGITLITSPSATAAIAFCAAATSPAAVAPARSPQSFSMV</sequence>
<evidence type="ECO:0000313" key="1">
    <source>
        <dbReference type="EMBL" id="KAG1534625.1"/>
    </source>
</evidence>
<protein>
    <submittedName>
        <fullName evidence="1">Uncharacterized protein</fullName>
    </submittedName>
</protein>
<dbReference type="Proteomes" id="UP000740926">
    <property type="component" value="Unassembled WGS sequence"/>
</dbReference>
<comment type="caution">
    <text evidence="1">The sequence shown here is derived from an EMBL/GenBank/DDBJ whole genome shotgun (WGS) entry which is preliminary data.</text>
</comment>
<accession>A0A9P6XXM4</accession>